<name>A0A1X7UAX9_AMPQE</name>
<dbReference type="AlphaFoldDB" id="A0A1X7UAX9"/>
<evidence type="ECO:0000313" key="1">
    <source>
        <dbReference type="EnsemblMetazoa" id="Aqu2.1.24925_001"/>
    </source>
</evidence>
<organism evidence="1">
    <name type="scientific">Amphimedon queenslandica</name>
    <name type="common">Sponge</name>
    <dbReference type="NCBI Taxonomy" id="400682"/>
    <lineage>
        <taxon>Eukaryota</taxon>
        <taxon>Metazoa</taxon>
        <taxon>Porifera</taxon>
        <taxon>Demospongiae</taxon>
        <taxon>Heteroscleromorpha</taxon>
        <taxon>Haplosclerida</taxon>
        <taxon>Niphatidae</taxon>
        <taxon>Amphimedon</taxon>
    </lineage>
</organism>
<accession>A0A1X7UAX9</accession>
<dbReference type="InParanoid" id="A0A1X7UAX9"/>
<proteinExistence type="predicted"/>
<reference evidence="1" key="1">
    <citation type="submission" date="2017-05" db="UniProtKB">
        <authorList>
            <consortium name="EnsemblMetazoa"/>
        </authorList>
    </citation>
    <scope>IDENTIFICATION</scope>
</reference>
<sequence>MLILKLIFSYYEEGIKGFAKSGELAHRWSINCCNYIYNHWSPLNAYPIIIGWEYYQKNMNNSFVISDFENKRLLISESGYKDVLEAIGSSDQLTSSLSSSSSSSSSRFSGLVLDFCGLLDFCYDPSPPVGPPILYLDQVVEPEVSSLPAANCALYLVSETKIGFLLDYNILLLEFFRFLK</sequence>
<dbReference type="EnsemblMetazoa" id="Aqu2.1.24925_001">
    <property type="protein sequence ID" value="Aqu2.1.24925_001"/>
    <property type="gene ID" value="Aqu2.1.24925"/>
</dbReference>
<protein>
    <submittedName>
        <fullName evidence="1">Uncharacterized protein</fullName>
    </submittedName>
</protein>